<dbReference type="Proteomes" id="UP000442990">
    <property type="component" value="Unassembled WGS sequence"/>
</dbReference>
<keyword evidence="3" id="KW-1185">Reference proteome</keyword>
<dbReference type="SUPFAM" id="SSF51971">
    <property type="entry name" value="Nucleotide-binding domain"/>
    <property type="match status" value="1"/>
</dbReference>
<reference evidence="2 3" key="1">
    <citation type="submission" date="2019-09" db="EMBL/GenBank/DDBJ databases">
        <title>Isolation and identification of active actinomycetes.</title>
        <authorList>
            <person name="Yu Z."/>
            <person name="Han C."/>
            <person name="Yu B."/>
        </authorList>
    </citation>
    <scope>NUCLEOTIDE SEQUENCE [LARGE SCALE GENOMIC DNA]</scope>
    <source>
        <strain evidence="2 3">NEAU-H2</strain>
    </source>
</reference>
<accession>A0A7J5DM39</accession>
<dbReference type="GO" id="GO:0008767">
    <property type="term" value="F:UDP-galactopyranose mutase activity"/>
    <property type="evidence" value="ECO:0007669"/>
    <property type="project" value="InterPro"/>
</dbReference>
<dbReference type="EMBL" id="WBKG01000003">
    <property type="protein sequence ID" value="KAB1989793.1"/>
    <property type="molecule type" value="Genomic_DNA"/>
</dbReference>
<evidence type="ECO:0000259" key="1">
    <source>
        <dbReference type="Pfam" id="PF03275"/>
    </source>
</evidence>
<protein>
    <submittedName>
        <fullName evidence="2">NAD(P)-binding protein</fullName>
    </submittedName>
</protein>
<dbReference type="AlphaFoldDB" id="A0A7J5DM39"/>
<organism evidence="2 3">
    <name type="scientific">Streptomyces triticiradicis</name>
    <dbReference type="NCBI Taxonomy" id="2651189"/>
    <lineage>
        <taxon>Bacteria</taxon>
        <taxon>Bacillati</taxon>
        <taxon>Actinomycetota</taxon>
        <taxon>Actinomycetes</taxon>
        <taxon>Kitasatosporales</taxon>
        <taxon>Streptomycetaceae</taxon>
        <taxon>Streptomyces</taxon>
    </lineage>
</organism>
<dbReference type="GO" id="GO:0050660">
    <property type="term" value="F:flavin adenine dinucleotide binding"/>
    <property type="evidence" value="ECO:0007669"/>
    <property type="project" value="TreeGrafter"/>
</dbReference>
<dbReference type="GO" id="GO:0005829">
    <property type="term" value="C:cytosol"/>
    <property type="evidence" value="ECO:0007669"/>
    <property type="project" value="TreeGrafter"/>
</dbReference>
<dbReference type="Gene3D" id="3.40.50.720">
    <property type="entry name" value="NAD(P)-binding Rossmann-like Domain"/>
    <property type="match status" value="2"/>
</dbReference>
<name>A0A7J5DM39_9ACTN</name>
<sequence length="374" mass="41286">MHDVVIVGGGLFGLVLAEQLATRCPASVMVVEREHHLGGLCWSRRHAETGVEYNPYGTHVVATSDPRVWEWITSRVRMVAYEHTVHAAVAGRLIPLPLGLEAIEAAYGRKLSPEQARDAVERDAAPYRRAPADSVRTLALAQVGPRLYEMFVRGYVTAQWGADPADLAPEVFAERFGISYRPSRGYHPEAQWQGLPCGGYSTLIEPLADHPRIEVHLGRNYLNPPRPRYRQLMIVTSPIDAHFQHQLGPLQRRSLHVHWRVLDAEDAQSTPVVTYPDGASPYYRSHAPALLPWNCAHGKSATVLVGFEAAGPGPNQIDFVLRSPQNVELAAKYAQLAAASNVLLAGRGTTFYDDMGHTIERALTLADRLVPTLL</sequence>
<gene>
    <name evidence="2" type="ORF">F8144_05455</name>
</gene>
<feature type="domain" description="UDP-galactopyranose mutase C-terminal" evidence="1">
    <location>
        <begin position="151"/>
        <end position="350"/>
    </location>
</feature>
<dbReference type="Pfam" id="PF13450">
    <property type="entry name" value="NAD_binding_8"/>
    <property type="match status" value="1"/>
</dbReference>
<dbReference type="InterPro" id="IPR015899">
    <property type="entry name" value="UDP-GalPyranose_mutase_C"/>
</dbReference>
<comment type="caution">
    <text evidence="2">The sequence shown here is derived from an EMBL/GenBank/DDBJ whole genome shotgun (WGS) entry which is preliminary data.</text>
</comment>
<proteinExistence type="predicted"/>
<dbReference type="PANTHER" id="PTHR21197:SF0">
    <property type="entry name" value="UDP-GALACTOPYRANOSE MUTASE"/>
    <property type="match status" value="1"/>
</dbReference>
<evidence type="ECO:0000313" key="2">
    <source>
        <dbReference type="EMBL" id="KAB1989793.1"/>
    </source>
</evidence>
<dbReference type="RefSeq" id="WP_151468095.1">
    <property type="nucleotide sequence ID" value="NZ_WBKG01000003.1"/>
</dbReference>
<dbReference type="PANTHER" id="PTHR21197">
    <property type="entry name" value="UDP-GALACTOPYRANOSE MUTASE"/>
    <property type="match status" value="1"/>
</dbReference>
<dbReference type="Pfam" id="PF03275">
    <property type="entry name" value="GLF"/>
    <property type="match status" value="1"/>
</dbReference>
<evidence type="ECO:0000313" key="3">
    <source>
        <dbReference type="Proteomes" id="UP000442990"/>
    </source>
</evidence>